<sequence>VNFTCMLSLFEQTLSPQAKGLPSFVKADHADDVGLMFGGCFWNGNIKILGKCVKYIPYNTFLFSPNGPGLVSWPPYNRQTQEYMELGPTQTVKQKLRNNRVHFATVTLPLKLRELEAAAKLVPGN</sequence>
<dbReference type="STRING" id="32507.ENSNBRP00000021494"/>
<dbReference type="InterPro" id="IPR002018">
    <property type="entry name" value="CarbesteraseB"/>
</dbReference>
<name>A0A3Q4MX14_NEOBR</name>
<dbReference type="AlphaFoldDB" id="A0A3Q4MX14"/>
<organism evidence="2 3">
    <name type="scientific">Neolamprologus brichardi</name>
    <name type="common">Fairy cichlid</name>
    <name type="synonym">Lamprologus brichardi</name>
    <dbReference type="NCBI Taxonomy" id="32507"/>
    <lineage>
        <taxon>Eukaryota</taxon>
        <taxon>Metazoa</taxon>
        <taxon>Chordata</taxon>
        <taxon>Craniata</taxon>
        <taxon>Vertebrata</taxon>
        <taxon>Euteleostomi</taxon>
        <taxon>Actinopterygii</taxon>
        <taxon>Neopterygii</taxon>
        <taxon>Teleostei</taxon>
        <taxon>Neoteleostei</taxon>
        <taxon>Acanthomorphata</taxon>
        <taxon>Ovalentaria</taxon>
        <taxon>Cichlomorphae</taxon>
        <taxon>Cichliformes</taxon>
        <taxon>Cichlidae</taxon>
        <taxon>African cichlids</taxon>
        <taxon>Pseudocrenilabrinae</taxon>
        <taxon>Lamprologini</taxon>
        <taxon>Neolamprologus</taxon>
    </lineage>
</organism>
<protein>
    <recommendedName>
        <fullName evidence="1">Carboxylesterase type B domain-containing protein</fullName>
    </recommendedName>
</protein>
<reference evidence="2" key="1">
    <citation type="submission" date="2025-08" db="UniProtKB">
        <authorList>
            <consortium name="Ensembl"/>
        </authorList>
    </citation>
    <scope>IDENTIFICATION</scope>
</reference>
<dbReference type="Gene3D" id="3.40.50.1820">
    <property type="entry name" value="alpha/beta hydrolase"/>
    <property type="match status" value="1"/>
</dbReference>
<dbReference type="InterPro" id="IPR029058">
    <property type="entry name" value="AB_hydrolase_fold"/>
</dbReference>
<evidence type="ECO:0000259" key="1">
    <source>
        <dbReference type="Pfam" id="PF00135"/>
    </source>
</evidence>
<proteinExistence type="predicted"/>
<dbReference type="Pfam" id="PF00135">
    <property type="entry name" value="COesterase"/>
    <property type="match status" value="1"/>
</dbReference>
<evidence type="ECO:0000313" key="2">
    <source>
        <dbReference type="Ensembl" id="ENSNBRP00000021494.1"/>
    </source>
</evidence>
<evidence type="ECO:0000313" key="3">
    <source>
        <dbReference type="Proteomes" id="UP000261580"/>
    </source>
</evidence>
<keyword evidence="3" id="KW-1185">Reference proteome</keyword>
<dbReference type="Proteomes" id="UP000261580">
    <property type="component" value="Unassembled WGS sequence"/>
</dbReference>
<dbReference type="Ensembl" id="ENSNBRT00000022075.1">
    <property type="protein sequence ID" value="ENSNBRP00000021494.1"/>
    <property type="gene ID" value="ENSNBRG00000016491.1"/>
</dbReference>
<dbReference type="SUPFAM" id="SSF53474">
    <property type="entry name" value="alpha/beta-Hydrolases"/>
    <property type="match status" value="1"/>
</dbReference>
<feature type="domain" description="Carboxylesterase type B" evidence="1">
    <location>
        <begin position="12"/>
        <end position="103"/>
    </location>
</feature>
<dbReference type="Bgee" id="ENSNBRG00000016491">
    <property type="expression patterns" value="Expressed in liver and 6 other cell types or tissues"/>
</dbReference>
<reference evidence="2" key="2">
    <citation type="submission" date="2025-09" db="UniProtKB">
        <authorList>
            <consortium name="Ensembl"/>
        </authorList>
    </citation>
    <scope>IDENTIFICATION</scope>
</reference>
<accession>A0A3Q4MX14</accession>